<organism evidence="1 2">
    <name type="scientific">Dyadobacter jiangsuensis</name>
    <dbReference type="NCBI Taxonomy" id="1591085"/>
    <lineage>
        <taxon>Bacteria</taxon>
        <taxon>Pseudomonadati</taxon>
        <taxon>Bacteroidota</taxon>
        <taxon>Cytophagia</taxon>
        <taxon>Cytophagales</taxon>
        <taxon>Spirosomataceae</taxon>
        <taxon>Dyadobacter</taxon>
    </lineage>
</organism>
<evidence type="ECO:0000313" key="2">
    <source>
        <dbReference type="Proteomes" id="UP000241964"/>
    </source>
</evidence>
<dbReference type="AlphaFoldDB" id="A0A2P8FCQ0"/>
<gene>
    <name evidence="1" type="ORF">CLV60_1265</name>
</gene>
<protein>
    <submittedName>
        <fullName evidence="1">Uncharacterized protein</fullName>
    </submittedName>
</protein>
<reference evidence="1 2" key="1">
    <citation type="submission" date="2018-03" db="EMBL/GenBank/DDBJ databases">
        <title>Genomic Encyclopedia of Archaeal and Bacterial Type Strains, Phase II (KMG-II): from individual species to whole genera.</title>
        <authorList>
            <person name="Goeker M."/>
        </authorList>
    </citation>
    <scope>NUCLEOTIDE SEQUENCE [LARGE SCALE GENOMIC DNA]</scope>
    <source>
        <strain evidence="1 2">DSM 29057</strain>
    </source>
</reference>
<comment type="caution">
    <text evidence="1">The sequence shown here is derived from an EMBL/GenBank/DDBJ whole genome shotgun (WGS) entry which is preliminary data.</text>
</comment>
<evidence type="ECO:0000313" key="1">
    <source>
        <dbReference type="EMBL" id="PSL19487.1"/>
    </source>
</evidence>
<accession>A0A2P8FCQ0</accession>
<proteinExistence type="predicted"/>
<sequence>MCKLLYILLFSWLQSWIQEKIGIQVDKDHVGTNLLFYGDLRCPTAFACQQHQEDIWVTEMKSDPVIQVIRSLN</sequence>
<keyword evidence="2" id="KW-1185">Reference proteome</keyword>
<dbReference type="Proteomes" id="UP000241964">
    <property type="component" value="Unassembled WGS sequence"/>
</dbReference>
<dbReference type="EMBL" id="PYAS01000026">
    <property type="protein sequence ID" value="PSL19487.1"/>
    <property type="molecule type" value="Genomic_DNA"/>
</dbReference>
<name>A0A2P8FCQ0_9BACT</name>